<reference evidence="3 4" key="1">
    <citation type="submission" date="2019-04" db="EMBL/GenBank/DDBJ databases">
        <title>Cohnella sp. nov. isolated from preserved vegetables.</title>
        <authorList>
            <person name="Lin S.-Y."/>
            <person name="Hung M.-H."/>
            <person name="Young C.-C."/>
        </authorList>
    </citation>
    <scope>NUCLEOTIDE SEQUENCE [LARGE SCALE GENOMIC DNA]</scope>
    <source>
        <strain evidence="3 4">CC-MHH1044</strain>
    </source>
</reference>
<dbReference type="Proteomes" id="UP000310636">
    <property type="component" value="Unassembled WGS sequence"/>
</dbReference>
<dbReference type="RefSeq" id="WP_136368705.1">
    <property type="nucleotide sequence ID" value="NZ_SSOB01000005.1"/>
</dbReference>
<accession>A0A4S4C616</accession>
<gene>
    <name evidence="3" type="ORF">E6C55_05055</name>
</gene>
<dbReference type="OrthoDB" id="185675at2"/>
<organism evidence="3 4">
    <name type="scientific">Cohnella fermenti</name>
    <dbReference type="NCBI Taxonomy" id="2565925"/>
    <lineage>
        <taxon>Bacteria</taxon>
        <taxon>Bacillati</taxon>
        <taxon>Bacillota</taxon>
        <taxon>Bacilli</taxon>
        <taxon>Bacillales</taxon>
        <taxon>Paenibacillaceae</taxon>
        <taxon>Cohnella</taxon>
    </lineage>
</organism>
<feature type="domain" description="SLH" evidence="2">
    <location>
        <begin position="49"/>
        <end position="107"/>
    </location>
</feature>
<dbReference type="InterPro" id="IPR051465">
    <property type="entry name" value="Cell_Envelope_Struct_Comp"/>
</dbReference>
<protein>
    <recommendedName>
        <fullName evidence="2">SLH domain-containing protein</fullName>
    </recommendedName>
</protein>
<feature type="domain" description="SLH" evidence="2">
    <location>
        <begin position="172"/>
        <end position="235"/>
    </location>
</feature>
<dbReference type="InterPro" id="IPR001119">
    <property type="entry name" value="SLH_dom"/>
</dbReference>
<evidence type="ECO:0000313" key="3">
    <source>
        <dbReference type="EMBL" id="THF83225.1"/>
    </source>
</evidence>
<name>A0A4S4C616_9BACL</name>
<comment type="caution">
    <text evidence="3">The sequence shown here is derived from an EMBL/GenBank/DDBJ whole genome shotgun (WGS) entry which is preliminary data.</text>
</comment>
<dbReference type="Pfam" id="PF00395">
    <property type="entry name" value="SLH"/>
    <property type="match status" value="3"/>
</dbReference>
<evidence type="ECO:0000256" key="1">
    <source>
        <dbReference type="SAM" id="MobiDB-lite"/>
    </source>
</evidence>
<dbReference type="PROSITE" id="PS51272">
    <property type="entry name" value="SLH"/>
    <property type="match status" value="3"/>
</dbReference>
<feature type="compositionally biased region" description="Gly residues" evidence="1">
    <location>
        <begin position="468"/>
        <end position="503"/>
    </location>
</feature>
<proteinExistence type="predicted"/>
<keyword evidence="4" id="KW-1185">Reference proteome</keyword>
<sequence>MRSGKTGFAGVKKRGALVCLLVVSLLLGLVQPGIGPRGGAAASGATLSGSNLAASDIAGHWAEETMARWQSLGLINGFADGSLRPDQTITRIEFVALANRLFAYKGTAAVDFADVPGGAWFASEVKAAVGAGYVSGFPDGTFKPNQALSRVEAAVMLAKLVPVLERDGANSLDAFTDRDSVPAYGRASLGALIGSGYVKGFADRTVRPGQKLTRAEAVVLLDRIVKGSAAEASGGGAKLSALVLTEPGTYGPETGTFAVAGDLVVDVPGVTLRHVVVKGNLTIGEAVGEGDVFLDHVTVNGSTSIQGGGENSVHIDDSDLGTVVIEKKDGRIRIVVGGTTVIEQMDVKTDASIEADGAAAGAIEGIEITAAGEVVLSGKFASVTVSSDVKLTVGTGSIERLIVAEGVGGSAIALNEGVKVASMELHGTASVSGAGEIAKALLDAPNIEFETKPGAVETTDRAGASAGTAGGSSGSGGADGGGSSGGGTGGTGGGGTGGTGGGDTPQTTDVGVEAGEASLSGFRLTLSPAVPGLTASAITLADSSGQAVAIASAATLTSGSTYRVVATLREGEAYTVRLTLSGYNFGGAVAFSVPAAPPQEVAVTASARDIGSTGFLVTLSPAVAGLTAANFSLSKLGSAEAIEAAEAVSADNGATYSVAAALEEGATYSLAIASSGYGFGSPLTVFVPVTDPEIVSVTSTVYGVGANGFTVLLSSPVAGLTADNFRLTDDSGATVAVAGTSEAAEGSSYVLAAALEAGIVYTLEIAKTGYSFGASPSFSLPAEQAIVVTPTASNVSVNGFLLAMDKTVADLDALNFDLQSEDGQEISIDMLSAVRGTNQYEVWAALAKNKEYSLSLNKEGYVFSEPASVRVQVVEVPATVDWATRGAFKLTFASAVYGLTSAQFALTDPNGQAVDIQSFQLAADAKSVVVTADLNATGSYAYRFETDDAKHSEGEIEVPEAVAVGKYTTFEGYSGSYTGLAVHFEKSVPGLTESAFQLTNSSGSQLALDSAQSADGGSTYILATSGLNSGGTPFKLGIAADGYDFGEPATLVNPTLNLWNAGHVPTQFMAGLNPYVADLTKENFTAKDASGNDVGIVDAYYDGSYHLYIVSFNGSGGNDYWVSVHVDGYDFGAPKLIHVYSQSDIGEVSYNGFTLALVPSVLINTQYGFHLTNTSGESVAIQSVDNVDGVGGTYRINARLAPGGYFLNVDANLDSNGFYVSVPLIATLSVDQVTNKGLTAKLNYAVDNLDETSFGLTNADTGEQVSIASAVTDDQGSTYRLAASLPAGNYRLTLPGHLPEDGVAFAVGDVTDAGATAVSGISAAGFTLTFENAVPGLLPANLDIRDEQNNKLGGVKLTTSDSGLSYRVSVALTTGATYTVKLQKDYIVFDSPLAVHVKPVIKGTVTDVTNAGKLILTFDKAFPELQNYLGLSITDADGLVYMPNYFETSDQGVSYEIRVPNNGLKPGVVYTIKLDHELYAMEPVSFTIPGIVEVAEANTSGLKVRFDVPVTGLTKANFVIKSSTGESFVVSSAATDDGGASYTIAAALTAGKKYTLQYKPNDLKLSVEPVPFVVSKLVTAALGEISQAGMKVTFSSKVPELQPLQLVLTQDGNRLSTDSYSLQSTDGGLTYQIAFNSVYPGYVYMLDLAREEYKLAAPVPFKVPAGKTLKLYSTTATQIIVDAGVTGLTEDQFALYNAKGQKVAVTVTQNDSAASFYVLTGAFDINQKYTLKVTHPDYTFAPLTVGFKIEVAAFAFGSQTGFKLLLWPGVEGLEPSDFTVTDDQGGTATVTDIQTSDSGWTYYAKVPLVSGKKYQVAIADKGPYAFQFSSNTSISLNTNGASVDRLTLKGFRLIFNTPVYLYDNDVRLIDEDGQEVGIRSFYSSDGGLSFAVEATLEADKNYTLAFDKFGYDFGGDIPLAVRSVQTTFEGMESGNNNAFTLSFDQAVPGLKPSDFTIMRYGQRAPLPVLDATTEDNGYTYRIESSFWGAETVTVLPSKNGYDFGDALPILVPIIVSPAVLRTGANYVDIGFNPTVLGLNAADFIVKDEDGHSLALTSAESFDGGQSYRLSGPFVGGETYTVAPQHTGYDFGSEGLAAQLARAVTSEAAAIDETGLTVLLNPGVEGLAASSFALRDASYQPVPIQAVEELSDGKAYRISAELAAGATYSLTVTAAGYEFDSPATVKVPIPVGFTFEGVSPVGLTVNFGNWAIPLTAADFALTDEEGQSIAVDSASPINGGLGYILEAELPYDHTYSLSVTADGYDFGTGLSFYVKEPAAAAVQNATQTGFTLSLDHAVKSLTAANLSLKDSLGNPIAIDSLTTANAGLSYRADVTLLGGGSYTLSLASSKVEFGSSLSFEAQMMVELELTNLASDRIGIRFSEPLPDLEPSSIKVVSDDGTVIPVGSLSRQSNNQEFTARFSQAYLESGIVYWLSIEGTSRAVEGPIELVMPISASSTVTGVSDSGIKILLSRSDVELLPADIELLTSAGDTVRVSSVVAGETAGAFAVQAALAQGATYSLRIDKYTYDFGTAKSVYVPYLVSAKVASIHEGGLTVSLSMPVTDLNVKLIDAATGSDYVGRLTTNDNGLTYVIEAAVSYNKDFTLKLGKSGYDLGSDIPVNNVSAPPQVATAVTGADGKSITLTFDKQLNWTEERAVFSVKINSQWQSDVLSRLGTDKRQIVLTWSGKVIDENSTVSVASSSVNRVNAVNKTFMAPFEEVAVTNVSTLMGMIQSYVYRDDIENPAAYPAQVLHGQYGLTAIETARKLQEGGFRNALLFRTVILEYRLEGVEIAKLLYALNADPQTIFEAYGSKHLDDQAYTVVKQLIEAGYTYVEYGAVLRKMGFSSRSAAIVLYQAGASATDIVRVLRNSFDETSGSSASLARIGSYGANELAVGIRAAYGLDIPDVVQALAGGGLPVGDIAAAVQSLYGIDAVTNASLLSGAGFDASAIGAALAQLYSYDSVDDALDVYLGAGFSGADSYAILRSEYPREAIASGLLDRDFSAREVGEAVRLAADGARVIIAAMKGEGDSDTAIAQLVKDIWVISGTSLAAILPEFAANGYTFEQRAVLLREEFDADVAEAASAIIASESYSSQKGIYKVILAGGYEPAKVMYIFLKNGVSRYEAYRQFKEAGVTTADALKSVYDALAQSGTSFGLEDALLVILRDYSRPATALEAISAIKTVFAGDENVDLSAVGLARAAGNYWAKLEIAAAIKSQLGLTLKEFVELEGSNGFEKFGCPCSALTVVREAPYLFSGVTIQDLTTAMSVSSAYSLSDVVLANFELQDTRNGRDRNTAAPYVLASLKNSGYAFEDVAAEFDRLGLSRWIDAFHNNGIAASDVAAYLKSKSATAAETTARLEPYPLKDRALVLREIYALDSAEAIATLVANTNEDDEDIGRAISWAYGGDPIALWVQTLRSQGGTATSVMNSILARYPSYRDAGTIGPILLNAGFSQEDILEAMITIAYRYYGVVQLKDTIRVLQSLFSQQQVTIGQLLKSASLTTPQSGIDFLSYAGYKMGDIAGSLKDYYGLTAGEASALLVEKYPNDKKAIVSVLASLYGQDLSATMAESLEAAGITTAESALDYLRYEGFGIQELAVLFKDRFGWTAGQTGAAFNQRNMGGTKSVLVTAIAAAYELPVEKVIHDLLVSSGTNTYAGAIPFVYQVTFNLATSVKVAKIGYGISSGEALKALMDSALYPQTNVVGAVADVYGTSQRSSIVDSLAANGYDTLASAVTFLGRKGYGLSDIARVGQEYYQLSAGETYAALDGFYNGDEINLAVTDVYNQTMTQTMLDALAAMGKPSFSDGIVEMRRLQYELSDIVLAGKDYYKLTAGQTTFALLESKQFATGNVVATVAEYYGKPIAQSVQDVLDESGIASIGDAAQLLRSMGYSLQDVADISRTYYGNSMQATIDALSALGFEDGAIIEWTVRNVYGEASGGTSESMTPIEALEEAGITDGNAAIDYLWNAGYSVPEIARFLKEFHGKSSVEAAGMLLANSSLDRLAVLYSMNGVYGSSYDEAMLDVFKRSGVFDSADTAALLLSGSGYRMSYIAETMKRSYGKTFAETKTILASLGLYSSSAIETTVSQIYDSVSMSSGTLQQVLELYGIKSREEAITFLKGQEVPVLDVVQYMKDAYGLDSDETMEILAPVYPGSELGLAIVKAFYSDSSIGYVTKVITGNSSTPSTVVNEMSGIFGDKQIVLALKVMFGLDALGVIDAISPAYMSPERVRAVVAEVFGEDPLFAYLKRMKDNGKTAYDIAVELNQRGLLELNPAGYLVDLLLQLGYDTDTILKVRYLYYNTGRLNEGTELEQGTQLAQLGVTSTKDIVTVLSKWTMLAYKAFYIVRAANPSATTEEIALAMKDYGYWSVADILGGVDAIGEKPSSLAPKFKKLGLTAREAMNYASDLPYTDMVRNLVANGYPISDYFRYLSLTGVNSGDTIAVLREAGYTAKELSVLMLPMNLGYYRMAKVLYDGGFTSIREVADALLAANCSKLWIIYYLDEIADWTIKGIAKELLDGGLLSLVELVGAIQYANGNRLDDAYLILREISTKERQAYYDALDSVSRKLLNNDDIAMIVMASTLRYANVSLTNAAEQLLNTEHVTDLMTAVKILVYAGFNVGDILETMWDVYREVIGITIIKSMALKAAASFIPDFKQYYDMAKLLYKVVNITTKVVEAAT</sequence>
<evidence type="ECO:0000259" key="2">
    <source>
        <dbReference type="PROSITE" id="PS51272"/>
    </source>
</evidence>
<dbReference type="PANTHER" id="PTHR43308:SF5">
    <property type="entry name" value="S-LAYER PROTEIN _ PEPTIDOGLYCAN ENDO-BETA-N-ACETYLGLUCOSAMINIDASE"/>
    <property type="match status" value="1"/>
</dbReference>
<feature type="domain" description="SLH" evidence="2">
    <location>
        <begin position="108"/>
        <end position="171"/>
    </location>
</feature>
<dbReference type="EMBL" id="SSOB01000005">
    <property type="protein sequence ID" value="THF83225.1"/>
    <property type="molecule type" value="Genomic_DNA"/>
</dbReference>
<feature type="region of interest" description="Disordered" evidence="1">
    <location>
        <begin position="458"/>
        <end position="510"/>
    </location>
</feature>
<dbReference type="PANTHER" id="PTHR43308">
    <property type="entry name" value="OUTER MEMBRANE PROTEIN ALPHA-RELATED"/>
    <property type="match status" value="1"/>
</dbReference>
<evidence type="ECO:0000313" key="4">
    <source>
        <dbReference type="Proteomes" id="UP000310636"/>
    </source>
</evidence>